<reference evidence="2 3" key="1">
    <citation type="journal article" date="2023" name="Virus Evol.">
        <title>Computational host range prediction-The good, the bad, and the ugly.</title>
        <authorList>
            <person name="Howell A.A."/>
            <person name="Versoza C.J."/>
            <person name="Pfeifer S.P."/>
        </authorList>
    </citation>
    <scope>NUCLEOTIDE SEQUENCE [LARGE SCALE GENOMIC DNA]</scope>
    <source>
        <strain evidence="2 3">1610/1b</strain>
    </source>
</reference>
<evidence type="ECO:0000313" key="3">
    <source>
        <dbReference type="Proteomes" id="UP001479933"/>
    </source>
</evidence>
<protein>
    <submittedName>
        <fullName evidence="2">VOC family protein</fullName>
    </submittedName>
</protein>
<dbReference type="InterPro" id="IPR029068">
    <property type="entry name" value="Glyas_Bleomycin-R_OHBP_Dase"/>
</dbReference>
<evidence type="ECO:0000313" key="2">
    <source>
        <dbReference type="EMBL" id="WYY08731.1"/>
    </source>
</evidence>
<dbReference type="Proteomes" id="UP001479933">
    <property type="component" value="Chromosome"/>
</dbReference>
<dbReference type="InterPro" id="IPR041581">
    <property type="entry name" value="Glyoxalase_6"/>
</dbReference>
<dbReference type="Pfam" id="PF18029">
    <property type="entry name" value="Glyoxalase_6"/>
    <property type="match status" value="2"/>
</dbReference>
<accession>A0ABZ2U5S0</accession>
<dbReference type="Gene3D" id="3.10.180.10">
    <property type="entry name" value="2,3-Dihydroxybiphenyl 1,2-Dioxygenase, domain 1"/>
    <property type="match status" value="2"/>
</dbReference>
<evidence type="ECO:0000259" key="1">
    <source>
        <dbReference type="Pfam" id="PF18029"/>
    </source>
</evidence>
<organism evidence="2 3">
    <name type="scientific">Gordonia hydrophobica</name>
    <dbReference type="NCBI Taxonomy" id="40516"/>
    <lineage>
        <taxon>Bacteria</taxon>
        <taxon>Bacillati</taxon>
        <taxon>Actinomycetota</taxon>
        <taxon>Actinomycetes</taxon>
        <taxon>Mycobacteriales</taxon>
        <taxon>Gordoniaceae</taxon>
        <taxon>Gordonia</taxon>
    </lineage>
</organism>
<gene>
    <name evidence="2" type="ORF">RVF87_06640</name>
</gene>
<name>A0ABZ2U5S0_9ACTN</name>
<keyword evidence="3" id="KW-1185">Reference proteome</keyword>
<dbReference type="EMBL" id="CP136137">
    <property type="protein sequence ID" value="WYY08731.1"/>
    <property type="molecule type" value="Genomic_DNA"/>
</dbReference>
<sequence length="246" mass="26640">MHVRWLTAFFDFPAAEFGPEVTFWRAITGSTVSPPRGPAKEFATLEPFHGDPYLRVQRVDDGPGGMHLNLHVDDPAVGAAEAEALGAIPESTADDGVITMRSPVGGIFCLVPWTSGEEVRARPIRWPGGAISIVDQLRFQVPSAAFDAEVNFWSVLTGKGPIDTTDLDEVALNNSPRLSLQVVILRTDESEPSAHTALAANNVADEVERHEDWGATLVSRDAESAQMADPAGRLYCITRRNPRTGL</sequence>
<feature type="domain" description="Glyoxalase-like" evidence="1">
    <location>
        <begin position="144"/>
        <end position="238"/>
    </location>
</feature>
<feature type="domain" description="Glyoxalase-like" evidence="1">
    <location>
        <begin position="10"/>
        <end position="111"/>
    </location>
</feature>
<proteinExistence type="predicted"/>
<dbReference type="RefSeq" id="WP_066170837.1">
    <property type="nucleotide sequence ID" value="NZ_CP136137.1"/>
</dbReference>